<organism evidence="2 3">
    <name type="scientific">Plakobranchus ocellatus</name>
    <dbReference type="NCBI Taxonomy" id="259542"/>
    <lineage>
        <taxon>Eukaryota</taxon>
        <taxon>Metazoa</taxon>
        <taxon>Spiralia</taxon>
        <taxon>Lophotrochozoa</taxon>
        <taxon>Mollusca</taxon>
        <taxon>Gastropoda</taxon>
        <taxon>Heterobranchia</taxon>
        <taxon>Euthyneura</taxon>
        <taxon>Panpulmonata</taxon>
        <taxon>Sacoglossa</taxon>
        <taxon>Placobranchoidea</taxon>
        <taxon>Plakobranchidae</taxon>
        <taxon>Plakobranchus</taxon>
    </lineage>
</organism>
<evidence type="ECO:0000313" key="3">
    <source>
        <dbReference type="Proteomes" id="UP000735302"/>
    </source>
</evidence>
<feature type="compositionally biased region" description="Polar residues" evidence="1">
    <location>
        <begin position="18"/>
        <end position="33"/>
    </location>
</feature>
<accession>A0AAV4CVU0</accession>
<name>A0AAV4CVU0_9GAST</name>
<reference evidence="2 3" key="1">
    <citation type="journal article" date="2021" name="Elife">
        <title>Chloroplast acquisition without the gene transfer in kleptoplastic sea slugs, Plakobranchus ocellatus.</title>
        <authorList>
            <person name="Maeda T."/>
            <person name="Takahashi S."/>
            <person name="Yoshida T."/>
            <person name="Shimamura S."/>
            <person name="Takaki Y."/>
            <person name="Nagai Y."/>
            <person name="Toyoda A."/>
            <person name="Suzuki Y."/>
            <person name="Arimoto A."/>
            <person name="Ishii H."/>
            <person name="Satoh N."/>
            <person name="Nishiyama T."/>
            <person name="Hasebe M."/>
            <person name="Maruyama T."/>
            <person name="Minagawa J."/>
            <person name="Obokata J."/>
            <person name="Shigenobu S."/>
        </authorList>
    </citation>
    <scope>NUCLEOTIDE SEQUENCE [LARGE SCALE GENOMIC DNA]</scope>
</reference>
<sequence>MEPRGSWKGENSMGPPRTISNRPSAERTATLSAKPTPAVGGYGVVKRAAPKTEKPTFDCCLSLCSSSMEFRKRKCFSLELKAKIFEEEDKKVKTKAQN</sequence>
<comment type="caution">
    <text evidence="2">The sequence shown here is derived from an EMBL/GenBank/DDBJ whole genome shotgun (WGS) entry which is preliminary data.</text>
</comment>
<proteinExistence type="predicted"/>
<protein>
    <submittedName>
        <fullName evidence="2">Uncharacterized protein</fullName>
    </submittedName>
</protein>
<dbReference type="EMBL" id="BLXT01007037">
    <property type="protein sequence ID" value="GFO36013.1"/>
    <property type="molecule type" value="Genomic_DNA"/>
</dbReference>
<evidence type="ECO:0000313" key="2">
    <source>
        <dbReference type="EMBL" id="GFO36013.1"/>
    </source>
</evidence>
<dbReference type="AlphaFoldDB" id="A0AAV4CVU0"/>
<feature type="region of interest" description="Disordered" evidence="1">
    <location>
        <begin position="1"/>
        <end position="41"/>
    </location>
</feature>
<dbReference type="Proteomes" id="UP000735302">
    <property type="component" value="Unassembled WGS sequence"/>
</dbReference>
<gene>
    <name evidence="2" type="ORF">PoB_006251800</name>
</gene>
<keyword evidence="3" id="KW-1185">Reference proteome</keyword>
<evidence type="ECO:0000256" key="1">
    <source>
        <dbReference type="SAM" id="MobiDB-lite"/>
    </source>
</evidence>